<evidence type="ECO:0000256" key="1">
    <source>
        <dbReference type="SAM" id="MobiDB-lite"/>
    </source>
</evidence>
<name>A0AAW0QV95_9PEZI</name>
<gene>
    <name evidence="2" type="ORF">PG999_006288</name>
</gene>
<evidence type="ECO:0000313" key="3">
    <source>
        <dbReference type="Proteomes" id="UP001392437"/>
    </source>
</evidence>
<dbReference type="Proteomes" id="UP001392437">
    <property type="component" value="Unassembled WGS sequence"/>
</dbReference>
<accession>A0AAW0QV95</accession>
<keyword evidence="3" id="KW-1185">Reference proteome</keyword>
<feature type="compositionally biased region" description="Basic residues" evidence="1">
    <location>
        <begin position="40"/>
        <end position="55"/>
    </location>
</feature>
<dbReference type="EMBL" id="JAQQWP010000006">
    <property type="protein sequence ID" value="KAK8114219.1"/>
    <property type="molecule type" value="Genomic_DNA"/>
</dbReference>
<feature type="compositionally biased region" description="Acidic residues" evidence="1">
    <location>
        <begin position="71"/>
        <end position="89"/>
    </location>
</feature>
<sequence>MPPSHKAPSSVGGAGAVRSPLASLPPVKLDSLTKLEQMKIRKSRKKRRARRRRGLDRKLAHMDDNITSNMEDSENEDAISDQDEDEDEDQHMPCSPGDEPGDSDPDCYYYRALVAARDLDR</sequence>
<comment type="caution">
    <text evidence="2">The sequence shown here is derived from an EMBL/GenBank/DDBJ whole genome shotgun (WGS) entry which is preliminary data.</text>
</comment>
<feature type="region of interest" description="Disordered" evidence="1">
    <location>
        <begin position="1"/>
        <end position="108"/>
    </location>
</feature>
<protein>
    <submittedName>
        <fullName evidence="2">Uncharacterized protein</fullName>
    </submittedName>
</protein>
<evidence type="ECO:0000313" key="2">
    <source>
        <dbReference type="EMBL" id="KAK8114219.1"/>
    </source>
</evidence>
<organism evidence="2 3">
    <name type="scientific">Apiospora kogelbergensis</name>
    <dbReference type="NCBI Taxonomy" id="1337665"/>
    <lineage>
        <taxon>Eukaryota</taxon>
        <taxon>Fungi</taxon>
        <taxon>Dikarya</taxon>
        <taxon>Ascomycota</taxon>
        <taxon>Pezizomycotina</taxon>
        <taxon>Sordariomycetes</taxon>
        <taxon>Xylariomycetidae</taxon>
        <taxon>Amphisphaeriales</taxon>
        <taxon>Apiosporaceae</taxon>
        <taxon>Apiospora</taxon>
    </lineage>
</organism>
<reference evidence="2 3" key="1">
    <citation type="submission" date="2023-01" db="EMBL/GenBank/DDBJ databases">
        <title>Analysis of 21 Apiospora genomes using comparative genomics revels a genus with tremendous synthesis potential of carbohydrate active enzymes and secondary metabolites.</title>
        <authorList>
            <person name="Sorensen T."/>
        </authorList>
    </citation>
    <scope>NUCLEOTIDE SEQUENCE [LARGE SCALE GENOMIC DNA]</scope>
    <source>
        <strain evidence="2 3">CBS 117206</strain>
    </source>
</reference>
<dbReference type="AlphaFoldDB" id="A0AAW0QV95"/>
<proteinExistence type="predicted"/>